<accession>A0ACC0MPS6</accession>
<comment type="caution">
    <text evidence="1">The sequence shown here is derived from an EMBL/GenBank/DDBJ whole genome shotgun (WGS) entry which is preliminary data.</text>
</comment>
<dbReference type="Proteomes" id="UP001062846">
    <property type="component" value="Chromosome 8"/>
</dbReference>
<evidence type="ECO:0000313" key="1">
    <source>
        <dbReference type="EMBL" id="KAI8543022.1"/>
    </source>
</evidence>
<organism evidence="1 2">
    <name type="scientific">Rhododendron molle</name>
    <name type="common">Chinese azalea</name>
    <name type="synonym">Azalea mollis</name>
    <dbReference type="NCBI Taxonomy" id="49168"/>
    <lineage>
        <taxon>Eukaryota</taxon>
        <taxon>Viridiplantae</taxon>
        <taxon>Streptophyta</taxon>
        <taxon>Embryophyta</taxon>
        <taxon>Tracheophyta</taxon>
        <taxon>Spermatophyta</taxon>
        <taxon>Magnoliopsida</taxon>
        <taxon>eudicotyledons</taxon>
        <taxon>Gunneridae</taxon>
        <taxon>Pentapetalae</taxon>
        <taxon>asterids</taxon>
        <taxon>Ericales</taxon>
        <taxon>Ericaceae</taxon>
        <taxon>Ericoideae</taxon>
        <taxon>Rhodoreae</taxon>
        <taxon>Rhododendron</taxon>
    </lineage>
</organism>
<sequence length="807" mass="91046">MQRDKDMEETEDKGIKRKTRHQVSKGGCSNRTPDVNQKLKGDEEEEEWDEDDGDEEEARKGKKGQEGKGVKGKKVQPKKEKVQPKRKLQYRSTLNIVVKLIRSIPTGQFTPLQVQEIKKTPFAELLLGIVGANLDEAYVRKSDPDVLKLVKQYEGTGGRFKLGGKSVKITAKEVTLIFGIQSGPTRIVLNPTPRVPKSDFADRLYPGPKGQRILTIPLLRKFFAKTVEGTSLQDAKDLARVLCLLLIGTLFFASTQARVSWGYLEFVESLDNSTSYDWATFITEYVIQELNKRASSKPTKVGGYIMGLMVYSSELEPNNEEEEMYRFSQVPEHEADVKVAKLNAAVDKSGDEVVQDTSDEETDSDEDEVVTLRGIITKLTEENAEKDRIILELRRKNEGKNATIAELRRRITMHTQTPATGPGFEGISEQFDKDHLEHENITLQTEIGGLLIEKDIVEEKLEVAGDIIDDFSGENVGDKESKAEKVDARIDKHEIENVEEEEDEEEGKEEEEEGGGIEIVENQGGPEHIMVADADVDSTTVEAYKSILECDTPKRNRGKTKVKVKSSSLTRGVKKTFTRVEKQLDDYVYIDLKKGAKKSSTPKWHPSEAPLIHLLRSTDANLLRQIVDCSDADLHCAVWTNDMMREVVPLEEIMKLLEGGDVSNWMIDGFARILAIHLDKADLNNGNVAYFPCTIWKKYVENYMKDRHAELKNQSTSTEILFEEQNFDAPICSPLNAPQQENTSVNCGVIVCMLMELLAHLEPIPKTLPKTEIDQFRVGLVSRFLNDEGRSWTIKKWEARRMGKGPQ</sequence>
<proteinExistence type="predicted"/>
<protein>
    <submittedName>
        <fullName evidence="1">Uncharacterized protein</fullName>
    </submittedName>
</protein>
<evidence type="ECO:0000313" key="2">
    <source>
        <dbReference type="Proteomes" id="UP001062846"/>
    </source>
</evidence>
<reference evidence="1" key="1">
    <citation type="submission" date="2022-02" db="EMBL/GenBank/DDBJ databases">
        <title>Plant Genome Project.</title>
        <authorList>
            <person name="Zhang R.-G."/>
        </authorList>
    </citation>
    <scope>NUCLEOTIDE SEQUENCE</scope>
    <source>
        <strain evidence="1">AT1</strain>
    </source>
</reference>
<keyword evidence="2" id="KW-1185">Reference proteome</keyword>
<dbReference type="EMBL" id="CM046395">
    <property type="protein sequence ID" value="KAI8543022.1"/>
    <property type="molecule type" value="Genomic_DNA"/>
</dbReference>
<gene>
    <name evidence="1" type="ORF">RHMOL_Rhmol08G0186700</name>
</gene>
<name>A0ACC0MPS6_RHOML</name>